<protein>
    <recommendedName>
        <fullName evidence="1">Myb/SANT-like domain-containing protein</fullName>
    </recommendedName>
</protein>
<dbReference type="PANTHER" id="PTHR31704:SF55">
    <property type="entry name" value="MYB_SANT-LIKE DNA-BINDING DOMAIN PROTEIN"/>
    <property type="match status" value="1"/>
</dbReference>
<evidence type="ECO:0000313" key="2">
    <source>
        <dbReference type="EMBL" id="CAH1438827.1"/>
    </source>
</evidence>
<dbReference type="AlphaFoldDB" id="A0AAU9NLW1"/>
<evidence type="ECO:0000313" key="3">
    <source>
        <dbReference type="Proteomes" id="UP001157418"/>
    </source>
</evidence>
<evidence type="ECO:0000259" key="1">
    <source>
        <dbReference type="Pfam" id="PF12776"/>
    </source>
</evidence>
<dbReference type="Pfam" id="PF12776">
    <property type="entry name" value="Myb_DNA-bind_3"/>
    <property type="match status" value="1"/>
</dbReference>
<dbReference type="Proteomes" id="UP001157418">
    <property type="component" value="Unassembled WGS sequence"/>
</dbReference>
<proteinExistence type="predicted"/>
<sequence>MSDNSSVGIVTHFMIVKPIKWQDLQPIFEKEAATKLNNYKALKNKYDGMRKDYNLLKSLKNGETGLGWNESTGQLDCSDEWWDRKIKENPYVKAIRKKQPSLELQLAWEQIFGDAVASGINCVAPSMDHTTLNDILIVNINDENPATGDNVETGDDTFFASQYPQHSSHLDLGNEDGGYYSDLMHYARDVFSPNNTGV</sequence>
<reference evidence="2 3" key="1">
    <citation type="submission" date="2022-01" db="EMBL/GenBank/DDBJ databases">
        <authorList>
            <person name="Xiong W."/>
            <person name="Schranz E."/>
        </authorList>
    </citation>
    <scope>NUCLEOTIDE SEQUENCE [LARGE SCALE GENOMIC DNA]</scope>
</reference>
<feature type="domain" description="Myb/SANT-like" evidence="1">
    <location>
        <begin position="16"/>
        <end position="84"/>
    </location>
</feature>
<keyword evidence="3" id="KW-1185">Reference proteome</keyword>
<gene>
    <name evidence="2" type="ORF">LVIROSA_LOCUS25063</name>
</gene>
<dbReference type="EMBL" id="CAKMRJ010004445">
    <property type="protein sequence ID" value="CAH1438827.1"/>
    <property type="molecule type" value="Genomic_DNA"/>
</dbReference>
<dbReference type="InterPro" id="IPR024752">
    <property type="entry name" value="Myb/SANT-like_dom"/>
</dbReference>
<accession>A0AAU9NLW1</accession>
<comment type="caution">
    <text evidence="2">The sequence shown here is derived from an EMBL/GenBank/DDBJ whole genome shotgun (WGS) entry which is preliminary data.</text>
</comment>
<name>A0AAU9NLW1_9ASTR</name>
<organism evidence="2 3">
    <name type="scientific">Lactuca virosa</name>
    <dbReference type="NCBI Taxonomy" id="75947"/>
    <lineage>
        <taxon>Eukaryota</taxon>
        <taxon>Viridiplantae</taxon>
        <taxon>Streptophyta</taxon>
        <taxon>Embryophyta</taxon>
        <taxon>Tracheophyta</taxon>
        <taxon>Spermatophyta</taxon>
        <taxon>Magnoliopsida</taxon>
        <taxon>eudicotyledons</taxon>
        <taxon>Gunneridae</taxon>
        <taxon>Pentapetalae</taxon>
        <taxon>asterids</taxon>
        <taxon>campanulids</taxon>
        <taxon>Asterales</taxon>
        <taxon>Asteraceae</taxon>
        <taxon>Cichorioideae</taxon>
        <taxon>Cichorieae</taxon>
        <taxon>Lactucinae</taxon>
        <taxon>Lactuca</taxon>
    </lineage>
</organism>
<dbReference type="PANTHER" id="PTHR31704">
    <property type="entry name" value="MYB/SANT-LIKE DNA-BINDING DOMAIN PROTEIN-RELATED"/>
    <property type="match status" value="1"/>
</dbReference>